<proteinExistence type="predicted"/>
<dbReference type="EMBL" id="MEXN01000008">
    <property type="protein sequence ID" value="OGD03149.1"/>
    <property type="molecule type" value="Genomic_DNA"/>
</dbReference>
<evidence type="ECO:0000313" key="1">
    <source>
        <dbReference type="EMBL" id="OGD03149.1"/>
    </source>
</evidence>
<comment type="caution">
    <text evidence="1">The sequence shown here is derived from an EMBL/GenBank/DDBJ whole genome shotgun (WGS) entry which is preliminary data.</text>
</comment>
<dbReference type="AlphaFoldDB" id="A0A1F4Z9S1"/>
<gene>
    <name evidence="1" type="ORF">A2989_02320</name>
</gene>
<dbReference type="Proteomes" id="UP000177080">
    <property type="component" value="Unassembled WGS sequence"/>
</dbReference>
<name>A0A1F4Z9S1_9BACT</name>
<accession>A0A1F4Z9S1</accession>
<dbReference type="STRING" id="1797259.A2989_02320"/>
<sequence length="121" mass="13702">MAPIETITITIGRLRTTLEDIPGGIECVVCGKPTVKAFVPYQFEGDVVVRVLQTPGYRCTSPTCAEDPPEYVSHEALLEIFTVARDEMLERGLTLEAEKFKRRIEFQKRAQEESRRLEGDN</sequence>
<protein>
    <submittedName>
        <fullName evidence="1">Uncharacterized protein</fullName>
    </submittedName>
</protein>
<evidence type="ECO:0000313" key="2">
    <source>
        <dbReference type="Proteomes" id="UP000177080"/>
    </source>
</evidence>
<organism evidence="1 2">
    <name type="scientific">Candidatus Amesbacteria bacterium RIFCSPLOWO2_01_FULL_48_25</name>
    <dbReference type="NCBI Taxonomy" id="1797259"/>
    <lineage>
        <taxon>Bacteria</taxon>
        <taxon>Candidatus Amesiibacteriota</taxon>
    </lineage>
</organism>
<reference evidence="1 2" key="1">
    <citation type="journal article" date="2016" name="Nat. Commun.">
        <title>Thousands of microbial genomes shed light on interconnected biogeochemical processes in an aquifer system.</title>
        <authorList>
            <person name="Anantharaman K."/>
            <person name="Brown C.T."/>
            <person name="Hug L.A."/>
            <person name="Sharon I."/>
            <person name="Castelle C.J."/>
            <person name="Probst A.J."/>
            <person name="Thomas B.C."/>
            <person name="Singh A."/>
            <person name="Wilkins M.J."/>
            <person name="Karaoz U."/>
            <person name="Brodie E.L."/>
            <person name="Williams K.H."/>
            <person name="Hubbard S.S."/>
            <person name="Banfield J.F."/>
        </authorList>
    </citation>
    <scope>NUCLEOTIDE SEQUENCE [LARGE SCALE GENOMIC DNA]</scope>
</reference>